<evidence type="ECO:0008006" key="5">
    <source>
        <dbReference type="Google" id="ProtNLM"/>
    </source>
</evidence>
<feature type="transmembrane region" description="Helical" evidence="2">
    <location>
        <begin position="534"/>
        <end position="553"/>
    </location>
</feature>
<keyword evidence="2" id="KW-0472">Membrane</keyword>
<gene>
    <name evidence="3" type="ORF">Bca52824_091365</name>
</gene>
<feature type="compositionally biased region" description="Basic and acidic residues" evidence="1">
    <location>
        <begin position="86"/>
        <end position="98"/>
    </location>
</feature>
<sequence length="604" mass="67754">MESTTTNQTPPSSTVEDTNGDGGVYTDEFTKLPPDSPLGSEEEDSVDFSYQQDSSLVPIGLESHEAIDTETGSRSVDKNQIPDTEDVVRGKDSQTERESLDDDVETVIKNQHEYYFYCPCCGEDITKTVKLVKKSAVQPVRNIETANEAADIKNDSRSENKKTKVPSWTWFPVHLQDLVFSVYGHIKDKGKIWVDSKSTINDLGTDSEEPSIDVKIEKDRPSFPKWYLDVFAWLFLCVIIALSVLSSSTSPQQSLPFIPPHLELRSVSSLPLPSASILWLLPAFAVLFLVIVAMSSRYSLLYHKEKGEKEADSRSTDTTGEENIKKIQYEDDLAKDSDQDSDKKTDNQEVHSVPVDPQEQPSMQIANKETYEYEEKETPAETQAEPGLKPEITESVELGKDGNRLEILKSIVYGGLTQSITSLCTVTSAAASGASTLNVLALGVANLSSGLLLIVHSLQELINEKPKTRTNTDDQKESEEEEDRYVEALGRREKWWFHRLIAISSFVVCGLIPPLVYGFSFRRRVEKRQEYKTLAVYAVSLLCIVLLSVAKAYVSKRREYAKTLFRYTSMATTASGFSTFMGYFVNQWLEKSGFYDETTETPRV</sequence>
<keyword evidence="4" id="KW-1185">Reference proteome</keyword>
<feature type="compositionally biased region" description="Basic and acidic residues" evidence="1">
    <location>
        <begin position="306"/>
        <end position="315"/>
    </location>
</feature>
<keyword evidence="2" id="KW-1133">Transmembrane helix</keyword>
<keyword evidence="2" id="KW-0812">Transmembrane</keyword>
<protein>
    <recommendedName>
        <fullName evidence="5">Membrane protein of ER body-like protein</fullName>
    </recommendedName>
</protein>
<feature type="transmembrane region" description="Helical" evidence="2">
    <location>
        <begin position="277"/>
        <end position="296"/>
    </location>
</feature>
<dbReference type="Proteomes" id="UP000886595">
    <property type="component" value="Unassembled WGS sequence"/>
</dbReference>
<reference evidence="3 4" key="1">
    <citation type="submission" date="2020-02" db="EMBL/GenBank/DDBJ databases">
        <authorList>
            <person name="Ma Q."/>
            <person name="Huang Y."/>
            <person name="Song X."/>
            <person name="Pei D."/>
        </authorList>
    </citation>
    <scope>NUCLEOTIDE SEQUENCE [LARGE SCALE GENOMIC DNA]</scope>
    <source>
        <strain evidence="3">Sxm20200214</strain>
        <tissue evidence="3">Leaf</tissue>
    </source>
</reference>
<feature type="region of interest" description="Disordered" evidence="1">
    <location>
        <begin position="306"/>
        <end position="391"/>
    </location>
</feature>
<feature type="compositionally biased region" description="Basic and acidic residues" evidence="1">
    <location>
        <begin position="322"/>
        <end position="349"/>
    </location>
</feature>
<accession>A0A8X7NTH8</accession>
<feature type="compositionally biased region" description="Basic and acidic residues" evidence="1">
    <location>
        <begin position="369"/>
        <end position="379"/>
    </location>
</feature>
<dbReference type="PANTHER" id="PTHR38937:SF2">
    <property type="entry name" value="MEMBRANE PROTEIN OF ER BODY-LIKE PROTEIN ISOFORM X1"/>
    <property type="match status" value="1"/>
</dbReference>
<dbReference type="OrthoDB" id="1924921at2759"/>
<feature type="compositionally biased region" description="Low complexity" evidence="1">
    <location>
        <begin position="1"/>
        <end position="14"/>
    </location>
</feature>
<dbReference type="InterPro" id="IPR052843">
    <property type="entry name" value="ER_body_metal_sequester"/>
</dbReference>
<feature type="transmembrane region" description="Helical" evidence="2">
    <location>
        <begin position="226"/>
        <end position="245"/>
    </location>
</feature>
<proteinExistence type="predicted"/>
<feature type="transmembrane region" description="Helical" evidence="2">
    <location>
        <begin position="500"/>
        <end position="519"/>
    </location>
</feature>
<feature type="region of interest" description="Disordered" evidence="1">
    <location>
        <begin position="68"/>
        <end position="98"/>
    </location>
</feature>
<name>A0A8X7NTH8_BRACI</name>
<evidence type="ECO:0000256" key="1">
    <source>
        <dbReference type="SAM" id="MobiDB-lite"/>
    </source>
</evidence>
<dbReference type="EMBL" id="JAAMPC010001590">
    <property type="protein sequence ID" value="KAG2239839.1"/>
    <property type="molecule type" value="Genomic_DNA"/>
</dbReference>
<comment type="caution">
    <text evidence="3">The sequence shown here is derived from an EMBL/GenBank/DDBJ whole genome shotgun (WGS) entry which is preliminary data.</text>
</comment>
<evidence type="ECO:0000256" key="2">
    <source>
        <dbReference type="SAM" id="Phobius"/>
    </source>
</evidence>
<feature type="transmembrane region" description="Helical" evidence="2">
    <location>
        <begin position="565"/>
        <end position="585"/>
    </location>
</feature>
<dbReference type="AlphaFoldDB" id="A0A8X7NTH8"/>
<feature type="region of interest" description="Disordered" evidence="1">
    <location>
        <begin position="1"/>
        <end position="49"/>
    </location>
</feature>
<evidence type="ECO:0000313" key="3">
    <source>
        <dbReference type="EMBL" id="KAG2239839.1"/>
    </source>
</evidence>
<dbReference type="PANTHER" id="PTHR38937">
    <property type="entry name" value="MEMBRANE PROTEIN OF ER BODY-LIKE PROTEIN"/>
    <property type="match status" value="1"/>
</dbReference>
<evidence type="ECO:0000313" key="4">
    <source>
        <dbReference type="Proteomes" id="UP000886595"/>
    </source>
</evidence>
<organism evidence="3 4">
    <name type="scientific">Brassica carinata</name>
    <name type="common">Ethiopian mustard</name>
    <name type="synonym">Abyssinian cabbage</name>
    <dbReference type="NCBI Taxonomy" id="52824"/>
    <lineage>
        <taxon>Eukaryota</taxon>
        <taxon>Viridiplantae</taxon>
        <taxon>Streptophyta</taxon>
        <taxon>Embryophyta</taxon>
        <taxon>Tracheophyta</taxon>
        <taxon>Spermatophyta</taxon>
        <taxon>Magnoliopsida</taxon>
        <taxon>eudicotyledons</taxon>
        <taxon>Gunneridae</taxon>
        <taxon>Pentapetalae</taxon>
        <taxon>rosids</taxon>
        <taxon>malvids</taxon>
        <taxon>Brassicales</taxon>
        <taxon>Brassicaceae</taxon>
        <taxon>Brassiceae</taxon>
        <taxon>Brassica</taxon>
    </lineage>
</organism>